<feature type="compositionally biased region" description="Low complexity" evidence="1">
    <location>
        <begin position="311"/>
        <end position="320"/>
    </location>
</feature>
<comment type="caution">
    <text evidence="2">The sequence shown here is derived from an EMBL/GenBank/DDBJ whole genome shotgun (WGS) entry which is preliminary data.</text>
</comment>
<dbReference type="AlphaFoldDB" id="A0A8X7VAJ8"/>
<feature type="compositionally biased region" description="Basic and acidic residues" evidence="1">
    <location>
        <begin position="300"/>
        <end position="310"/>
    </location>
</feature>
<evidence type="ECO:0000313" key="2">
    <source>
        <dbReference type="EMBL" id="KAG2307731.1"/>
    </source>
</evidence>
<proteinExistence type="predicted"/>
<gene>
    <name evidence="2" type="ORF">Bca52824_027479</name>
</gene>
<dbReference type="EMBL" id="JAAMPC010000006">
    <property type="protein sequence ID" value="KAG2307731.1"/>
    <property type="molecule type" value="Genomic_DNA"/>
</dbReference>
<name>A0A8X7VAJ8_BRACI</name>
<feature type="region of interest" description="Disordered" evidence="1">
    <location>
        <begin position="296"/>
        <end position="320"/>
    </location>
</feature>
<reference evidence="2 3" key="1">
    <citation type="submission" date="2020-02" db="EMBL/GenBank/DDBJ databases">
        <authorList>
            <person name="Ma Q."/>
            <person name="Huang Y."/>
            <person name="Song X."/>
            <person name="Pei D."/>
        </authorList>
    </citation>
    <scope>NUCLEOTIDE SEQUENCE [LARGE SCALE GENOMIC DNA]</scope>
    <source>
        <strain evidence="2">Sxm20200214</strain>
        <tissue evidence="2">Leaf</tissue>
    </source>
</reference>
<evidence type="ECO:0000313" key="3">
    <source>
        <dbReference type="Proteomes" id="UP000886595"/>
    </source>
</evidence>
<dbReference type="Proteomes" id="UP000886595">
    <property type="component" value="Unassembled WGS sequence"/>
</dbReference>
<organism evidence="2 3">
    <name type="scientific">Brassica carinata</name>
    <name type="common">Ethiopian mustard</name>
    <name type="synonym">Abyssinian cabbage</name>
    <dbReference type="NCBI Taxonomy" id="52824"/>
    <lineage>
        <taxon>Eukaryota</taxon>
        <taxon>Viridiplantae</taxon>
        <taxon>Streptophyta</taxon>
        <taxon>Embryophyta</taxon>
        <taxon>Tracheophyta</taxon>
        <taxon>Spermatophyta</taxon>
        <taxon>Magnoliopsida</taxon>
        <taxon>eudicotyledons</taxon>
        <taxon>Gunneridae</taxon>
        <taxon>Pentapetalae</taxon>
        <taxon>rosids</taxon>
        <taxon>malvids</taxon>
        <taxon>Brassicales</taxon>
        <taxon>Brassicaceae</taxon>
        <taxon>Brassiceae</taxon>
        <taxon>Brassica</taxon>
    </lineage>
</organism>
<accession>A0A8X7VAJ8</accession>
<protein>
    <submittedName>
        <fullName evidence="2">Uncharacterized protein</fullName>
    </submittedName>
</protein>
<evidence type="ECO:0000256" key="1">
    <source>
        <dbReference type="SAM" id="MobiDB-lite"/>
    </source>
</evidence>
<sequence>MLLPQGNKTPPTTIASTAVLSWLLHGRPWLGELSLLVTMGPRAVAEYEFLCRTNFCIGNTTYTFDYTANENSRAAYESLVFGNRAAQTERVMNALFTEDSMRLFHRVMLEMALADNFLSRQNRGGQPMREIIVVDDNDEEMGEGTPTNVAPGECLKNFVYFNNISCSRLLMLYLFHFFWKVGGATGIANGVVGSVADGCAPPILWDVGIDVGTLSGQPIQQPVVPALVDADMSFWDGIANECLGEGEIRTNVAGDERVGVVAGQTNVSAEMLGDGANTSGATEPMMKLAMYCATKGEGTSNERERPKETSSEGSSTEGGC</sequence>
<keyword evidence="3" id="KW-1185">Reference proteome</keyword>